<feature type="domain" description="HTH marR-type" evidence="4">
    <location>
        <begin position="58"/>
        <end position="190"/>
    </location>
</feature>
<keyword evidence="2" id="KW-0238">DNA-binding</keyword>
<organism evidence="5 6">
    <name type="scientific">Arachnia propionica</name>
    <dbReference type="NCBI Taxonomy" id="1750"/>
    <lineage>
        <taxon>Bacteria</taxon>
        <taxon>Bacillati</taxon>
        <taxon>Actinomycetota</taxon>
        <taxon>Actinomycetes</taxon>
        <taxon>Propionibacteriales</taxon>
        <taxon>Propionibacteriaceae</taxon>
        <taxon>Arachnia</taxon>
    </lineage>
</organism>
<dbReference type="GO" id="GO:0003700">
    <property type="term" value="F:DNA-binding transcription factor activity"/>
    <property type="evidence" value="ECO:0007669"/>
    <property type="project" value="InterPro"/>
</dbReference>
<accession>A0A3P1T448</accession>
<evidence type="ECO:0000259" key="4">
    <source>
        <dbReference type="PROSITE" id="PS50995"/>
    </source>
</evidence>
<dbReference type="GO" id="GO:0003677">
    <property type="term" value="F:DNA binding"/>
    <property type="evidence" value="ECO:0007669"/>
    <property type="project" value="UniProtKB-KW"/>
</dbReference>
<dbReference type="Gene3D" id="1.10.10.10">
    <property type="entry name" value="Winged helix-like DNA-binding domain superfamily/Winged helix DNA-binding domain"/>
    <property type="match status" value="1"/>
</dbReference>
<dbReference type="AlphaFoldDB" id="A0A3P1T448"/>
<keyword evidence="3" id="KW-0804">Transcription</keyword>
<dbReference type="Proteomes" id="UP000280819">
    <property type="component" value="Unassembled WGS sequence"/>
</dbReference>
<dbReference type="PROSITE" id="PS50995">
    <property type="entry name" value="HTH_MARR_2"/>
    <property type="match status" value="1"/>
</dbReference>
<evidence type="ECO:0000313" key="5">
    <source>
        <dbReference type="EMBL" id="RRD04149.1"/>
    </source>
</evidence>
<protein>
    <submittedName>
        <fullName evidence="5">MarR family transcriptional regulator</fullName>
    </submittedName>
</protein>
<sequence length="202" mass="22037">MGTNRRSAFLAALTSALRASNPPVRVAPYSDEVTDTDTPSFRLTHPRRGEEEFAEDSAARLGSHIKAAEQALLTAKSEALRPFGLTVAQYAVLMSLYYMPEQSSAQLARVAAVTAQTMSQTLDKLEAKGFVTRTPSKVHRRILVVSLTPEGEALVLRADEAPRAIEQRLGETFTDAERVQLRDLLRRATASLQGGPGEQENS</sequence>
<keyword evidence="1" id="KW-0805">Transcription regulation</keyword>
<dbReference type="EMBL" id="RQZG01000013">
    <property type="protein sequence ID" value="RRD04149.1"/>
    <property type="molecule type" value="Genomic_DNA"/>
</dbReference>
<dbReference type="PANTHER" id="PTHR42756:SF1">
    <property type="entry name" value="TRANSCRIPTIONAL REPRESSOR OF EMRAB OPERON"/>
    <property type="match status" value="1"/>
</dbReference>
<dbReference type="OrthoDB" id="3177763at2"/>
<dbReference type="SUPFAM" id="SSF46785">
    <property type="entry name" value="Winged helix' DNA-binding domain"/>
    <property type="match status" value="1"/>
</dbReference>
<dbReference type="PANTHER" id="PTHR42756">
    <property type="entry name" value="TRANSCRIPTIONAL REGULATOR, MARR"/>
    <property type="match status" value="1"/>
</dbReference>
<dbReference type="Pfam" id="PF12802">
    <property type="entry name" value="MarR_2"/>
    <property type="match status" value="1"/>
</dbReference>
<dbReference type="InterPro" id="IPR036388">
    <property type="entry name" value="WH-like_DNA-bd_sf"/>
</dbReference>
<name>A0A3P1T448_9ACTN</name>
<comment type="caution">
    <text evidence="5">The sequence shown here is derived from an EMBL/GenBank/DDBJ whole genome shotgun (WGS) entry which is preliminary data.</text>
</comment>
<gene>
    <name evidence="5" type="ORF">EII34_11115</name>
</gene>
<evidence type="ECO:0000256" key="2">
    <source>
        <dbReference type="ARBA" id="ARBA00023125"/>
    </source>
</evidence>
<evidence type="ECO:0000256" key="3">
    <source>
        <dbReference type="ARBA" id="ARBA00023163"/>
    </source>
</evidence>
<dbReference type="InterPro" id="IPR036390">
    <property type="entry name" value="WH_DNA-bd_sf"/>
</dbReference>
<reference evidence="5 6" key="1">
    <citation type="submission" date="2018-11" db="EMBL/GenBank/DDBJ databases">
        <title>Genomes From Bacteria Associated with the Canine Oral Cavity: a Test Case for Automated Genome-Based Taxonomic Assignment.</title>
        <authorList>
            <person name="Coil D.A."/>
            <person name="Jospin G."/>
            <person name="Darling A.E."/>
            <person name="Wallis C."/>
            <person name="Davis I.J."/>
            <person name="Harris S."/>
            <person name="Eisen J.A."/>
            <person name="Holcombe L.J."/>
            <person name="O'Flynn C."/>
        </authorList>
    </citation>
    <scope>NUCLEOTIDE SEQUENCE [LARGE SCALE GENOMIC DNA]</scope>
    <source>
        <strain evidence="5 6">OH887_COT-365</strain>
    </source>
</reference>
<evidence type="ECO:0000313" key="6">
    <source>
        <dbReference type="Proteomes" id="UP000280819"/>
    </source>
</evidence>
<evidence type="ECO:0000256" key="1">
    <source>
        <dbReference type="ARBA" id="ARBA00023015"/>
    </source>
</evidence>
<dbReference type="InterPro" id="IPR000835">
    <property type="entry name" value="HTH_MarR-typ"/>
</dbReference>
<dbReference type="PRINTS" id="PR00598">
    <property type="entry name" value="HTHMARR"/>
</dbReference>
<proteinExistence type="predicted"/>
<dbReference type="SMART" id="SM00347">
    <property type="entry name" value="HTH_MARR"/>
    <property type="match status" value="1"/>
</dbReference>